<dbReference type="Proteomes" id="UP000199501">
    <property type="component" value="Unassembled WGS sequence"/>
</dbReference>
<dbReference type="AlphaFoldDB" id="A0A1G6LRF9"/>
<name>A0A1G6LRF9_9PSEU</name>
<sequence length="71" mass="7658">MDHVRDLLAGSGHPGIAKVDLYKIDSGVRDIEVTCADGRVIRLNITRMSPPVGDNFSEPEPVVTKADVQNA</sequence>
<organism evidence="2 3">
    <name type="scientific">Actinokineospora iranica</name>
    <dbReference type="NCBI Taxonomy" id="1271860"/>
    <lineage>
        <taxon>Bacteria</taxon>
        <taxon>Bacillati</taxon>
        <taxon>Actinomycetota</taxon>
        <taxon>Actinomycetes</taxon>
        <taxon>Pseudonocardiales</taxon>
        <taxon>Pseudonocardiaceae</taxon>
        <taxon>Actinokineospora</taxon>
    </lineage>
</organism>
<keyword evidence="3" id="KW-1185">Reference proteome</keyword>
<protein>
    <submittedName>
        <fullName evidence="2">Uncharacterized protein</fullName>
    </submittedName>
</protein>
<reference evidence="3" key="1">
    <citation type="submission" date="2016-10" db="EMBL/GenBank/DDBJ databases">
        <authorList>
            <person name="Varghese N."/>
            <person name="Submissions S."/>
        </authorList>
    </citation>
    <scope>NUCLEOTIDE SEQUENCE [LARGE SCALE GENOMIC DNA]</scope>
    <source>
        <strain evidence="3">IBRC-M 10403</strain>
    </source>
</reference>
<evidence type="ECO:0000313" key="3">
    <source>
        <dbReference type="Proteomes" id="UP000199501"/>
    </source>
</evidence>
<evidence type="ECO:0000313" key="2">
    <source>
        <dbReference type="EMBL" id="SDC45833.1"/>
    </source>
</evidence>
<proteinExistence type="predicted"/>
<accession>A0A1G6LRF9</accession>
<evidence type="ECO:0000256" key="1">
    <source>
        <dbReference type="SAM" id="MobiDB-lite"/>
    </source>
</evidence>
<gene>
    <name evidence="2" type="ORF">SAMN05216174_102206</name>
</gene>
<dbReference type="EMBL" id="FMZZ01000002">
    <property type="protein sequence ID" value="SDC45833.1"/>
    <property type="molecule type" value="Genomic_DNA"/>
</dbReference>
<feature type="region of interest" description="Disordered" evidence="1">
    <location>
        <begin position="49"/>
        <end position="71"/>
    </location>
</feature>